<evidence type="ECO:0000313" key="7">
    <source>
        <dbReference type="EMBL" id="SPJ23032.1"/>
    </source>
</evidence>
<gene>
    <name evidence="7" type="primary">crtD</name>
    <name evidence="7" type="ORF">PAA8504_00837</name>
</gene>
<dbReference type="NCBIfam" id="TIGR02734">
    <property type="entry name" value="crtI_fam"/>
    <property type="match status" value="1"/>
</dbReference>
<dbReference type="PANTHER" id="PTHR43734:SF7">
    <property type="entry name" value="4,4'-DIAPONEUROSPORENE OXYGENASE"/>
    <property type="match status" value="1"/>
</dbReference>
<dbReference type="SUPFAM" id="SSF51905">
    <property type="entry name" value="FAD/NAD(P)-binding domain"/>
    <property type="match status" value="1"/>
</dbReference>
<protein>
    <submittedName>
        <fullName evidence="7">Hydroxyneurosporene desaturase</fullName>
        <ecNumber evidence="7">1.3.99.27</ecNumber>
    </submittedName>
</protein>
<dbReference type="InterPro" id="IPR054841">
    <property type="entry name" value="carotdesatCrtD"/>
</dbReference>
<dbReference type="GO" id="GO:0016491">
    <property type="term" value="F:oxidoreductase activity"/>
    <property type="evidence" value="ECO:0007669"/>
    <property type="project" value="UniProtKB-KW"/>
</dbReference>
<keyword evidence="4 5" id="KW-0560">Oxidoreductase</keyword>
<name>A0A2R8BSA5_9RHOB</name>
<evidence type="ECO:0000256" key="1">
    <source>
        <dbReference type="ARBA" id="ARBA00004829"/>
    </source>
</evidence>
<dbReference type="Pfam" id="PF01593">
    <property type="entry name" value="Amino_oxidase"/>
    <property type="match status" value="1"/>
</dbReference>
<evidence type="ECO:0000313" key="8">
    <source>
        <dbReference type="Proteomes" id="UP000244912"/>
    </source>
</evidence>
<dbReference type="PANTHER" id="PTHR43734">
    <property type="entry name" value="PHYTOENE DESATURASE"/>
    <property type="match status" value="1"/>
</dbReference>
<dbReference type="NCBIfam" id="NF045637">
    <property type="entry name" value="carotdesatCrtDProt"/>
    <property type="match status" value="1"/>
</dbReference>
<comment type="pathway">
    <text evidence="1 5">Carotenoid biosynthesis.</text>
</comment>
<evidence type="ECO:0000256" key="5">
    <source>
        <dbReference type="RuleBase" id="RU362075"/>
    </source>
</evidence>
<reference evidence="7 8" key="1">
    <citation type="submission" date="2018-03" db="EMBL/GenBank/DDBJ databases">
        <authorList>
            <person name="Keele B.F."/>
        </authorList>
    </citation>
    <scope>NUCLEOTIDE SEQUENCE [LARGE SCALE GENOMIC DNA]</scope>
    <source>
        <strain evidence="7 8">CECT 8504</strain>
    </source>
</reference>
<proteinExistence type="inferred from homology"/>
<keyword evidence="3 5" id="KW-0125">Carotenoid biosynthesis</keyword>
<evidence type="ECO:0000259" key="6">
    <source>
        <dbReference type="Pfam" id="PF01593"/>
    </source>
</evidence>
<evidence type="ECO:0000256" key="4">
    <source>
        <dbReference type="ARBA" id="ARBA00023002"/>
    </source>
</evidence>
<evidence type="ECO:0000256" key="2">
    <source>
        <dbReference type="ARBA" id="ARBA00006046"/>
    </source>
</evidence>
<dbReference type="Gene3D" id="3.50.50.60">
    <property type="entry name" value="FAD/NAD(P)-binding domain"/>
    <property type="match status" value="2"/>
</dbReference>
<dbReference type="InterPro" id="IPR002937">
    <property type="entry name" value="Amino_oxidase"/>
</dbReference>
<dbReference type="EC" id="1.3.99.27" evidence="7"/>
<dbReference type="GO" id="GO:0016117">
    <property type="term" value="P:carotenoid biosynthetic process"/>
    <property type="evidence" value="ECO:0007669"/>
    <property type="project" value="UniProtKB-KW"/>
</dbReference>
<accession>A0A2R8BSA5</accession>
<dbReference type="RefSeq" id="WP_108892907.1">
    <property type="nucleotide sequence ID" value="NZ_ONZF01000002.1"/>
</dbReference>
<dbReference type="InterPro" id="IPR014105">
    <property type="entry name" value="Carotenoid/retinoid_OxRdtase"/>
</dbReference>
<sequence length="485" mass="51654">MARTRIIVVGAGIGGLSSAMRVAHAGCHVKMFEASAAPGGKMRTIPSKSGPVDAGPTVLTMRGVFDDLFEGCGHTLSQHITLDPEPVLARHFWPDGSRLDLFSDPEASAEAVDRFAGPQSADDFRRFHAETRRLFRAFEAPVMRQARPSPAALTTRTLADPALIRAMAPLSTLAQRLGARFRDPRLAQLFGRYATYVGGSPYRVPALLALVWQAEAQGVWRVRGGMHRLAAGMADAAAQLGVEIAYDAPVARIESGPAVVLADGTRHTADAVIFNGDPRALRTGHLGPDPQTAVPRSAVHPRSLSAEVWAFAGTPEGADLHHHNIFFGADPTTEFKPITHGAAARDPSIYICAQDRGTGRAPPETERFETIVNAAPISEDEEPTPCFNRTFETLASRGLTFRTRPDPSARTTPQDFAALFPGSLGSLYGRSPEGMLATFQRPGARSKMPGLYLAGGGVHPGAGVPMAALSGKHAAEAILKDRTST</sequence>
<dbReference type="InterPro" id="IPR036188">
    <property type="entry name" value="FAD/NAD-bd_sf"/>
</dbReference>
<dbReference type="AlphaFoldDB" id="A0A2R8BSA5"/>
<evidence type="ECO:0000256" key="3">
    <source>
        <dbReference type="ARBA" id="ARBA00022746"/>
    </source>
</evidence>
<feature type="domain" description="Amine oxidase" evidence="6">
    <location>
        <begin position="13"/>
        <end position="479"/>
    </location>
</feature>
<dbReference type="EMBL" id="ONZF01000002">
    <property type="protein sequence ID" value="SPJ23032.1"/>
    <property type="molecule type" value="Genomic_DNA"/>
</dbReference>
<comment type="similarity">
    <text evidence="2 5">Belongs to the carotenoid/retinoid oxidoreductase family.</text>
</comment>
<keyword evidence="8" id="KW-1185">Reference proteome</keyword>
<organism evidence="7 8">
    <name type="scientific">Palleronia abyssalis</name>
    <dbReference type="NCBI Taxonomy" id="1501240"/>
    <lineage>
        <taxon>Bacteria</taxon>
        <taxon>Pseudomonadati</taxon>
        <taxon>Pseudomonadota</taxon>
        <taxon>Alphaproteobacteria</taxon>
        <taxon>Rhodobacterales</taxon>
        <taxon>Roseobacteraceae</taxon>
        <taxon>Palleronia</taxon>
    </lineage>
</organism>
<dbReference type="Proteomes" id="UP000244912">
    <property type="component" value="Unassembled WGS sequence"/>
</dbReference>
<dbReference type="OrthoDB" id="9774675at2"/>